<name>A0A2G6K9A0_9ACTN</name>
<dbReference type="EMBL" id="PDSL01000077">
    <property type="protein sequence ID" value="PIE31562.1"/>
    <property type="molecule type" value="Genomic_DNA"/>
</dbReference>
<evidence type="ECO:0000259" key="2">
    <source>
        <dbReference type="Pfam" id="PF09922"/>
    </source>
</evidence>
<protein>
    <recommendedName>
        <fullName evidence="2">Cell wall-active antibiotics response LiaF-like C-terminal domain-containing protein</fullName>
    </recommendedName>
</protein>
<sequence>MLGIMFADDAGVLEIPWSGLLLVLAALTVVNLAVWSSISRRVWPIMVSLILVLGVGIATVNVSYVNGPVGLRTVVVESTDEIDPVYEMAIGSQTIDLSRIDRIPDNGGIRITQGIGETIIVVPDDLGIYAMGKIKAGQIRLFDKAVSGWQRNLTVESGDRDPKLVLSIEIGYGQVDVCRASDAIWIDGGLSCDGRFLPHGGRERGGHTF</sequence>
<dbReference type="InterPro" id="IPR024425">
    <property type="entry name" value="LiaF-like_C"/>
</dbReference>
<keyword evidence="1" id="KW-0472">Membrane</keyword>
<comment type="caution">
    <text evidence="3">The sequence shown here is derived from an EMBL/GenBank/DDBJ whole genome shotgun (WGS) entry which is preliminary data.</text>
</comment>
<evidence type="ECO:0000256" key="1">
    <source>
        <dbReference type="SAM" id="Phobius"/>
    </source>
</evidence>
<keyword evidence="1" id="KW-1133">Transmembrane helix</keyword>
<feature type="domain" description="Cell wall-active antibiotics response LiaF-like C-terminal" evidence="2">
    <location>
        <begin position="87"/>
        <end position="177"/>
    </location>
</feature>
<feature type="transmembrane region" description="Helical" evidence="1">
    <location>
        <begin position="15"/>
        <end position="35"/>
    </location>
</feature>
<organism evidence="3 4">
    <name type="scientific">Ilumatobacter coccineus</name>
    <dbReference type="NCBI Taxonomy" id="467094"/>
    <lineage>
        <taxon>Bacteria</taxon>
        <taxon>Bacillati</taxon>
        <taxon>Actinomycetota</taxon>
        <taxon>Acidimicrobiia</taxon>
        <taxon>Acidimicrobiales</taxon>
        <taxon>Ilumatobacteraceae</taxon>
        <taxon>Ilumatobacter</taxon>
    </lineage>
</organism>
<dbReference type="Proteomes" id="UP000230914">
    <property type="component" value="Unassembled WGS sequence"/>
</dbReference>
<keyword evidence="1" id="KW-0812">Transmembrane</keyword>
<accession>A0A2G6K9A0</accession>
<dbReference type="Pfam" id="PF09922">
    <property type="entry name" value="LiaF-like_C"/>
    <property type="match status" value="1"/>
</dbReference>
<dbReference type="AlphaFoldDB" id="A0A2G6K9A0"/>
<feature type="transmembrane region" description="Helical" evidence="1">
    <location>
        <begin position="42"/>
        <end position="64"/>
    </location>
</feature>
<reference evidence="3 4" key="1">
    <citation type="submission" date="2017-10" db="EMBL/GenBank/DDBJ databases">
        <title>Novel microbial diversity and functional potential in the marine mammal oral microbiome.</title>
        <authorList>
            <person name="Dudek N.K."/>
            <person name="Sun C.L."/>
            <person name="Burstein D."/>
            <person name="Kantor R.S."/>
            <person name="Aliaga Goltsman D.S."/>
            <person name="Bik E.M."/>
            <person name="Thomas B.C."/>
            <person name="Banfield J.F."/>
            <person name="Relman D.A."/>
        </authorList>
    </citation>
    <scope>NUCLEOTIDE SEQUENCE [LARGE SCALE GENOMIC DNA]</scope>
    <source>
        <strain evidence="3">DOLJORAL78_61_10</strain>
    </source>
</reference>
<proteinExistence type="predicted"/>
<evidence type="ECO:0000313" key="3">
    <source>
        <dbReference type="EMBL" id="PIE31562.1"/>
    </source>
</evidence>
<evidence type="ECO:0000313" key="4">
    <source>
        <dbReference type="Proteomes" id="UP000230914"/>
    </source>
</evidence>
<gene>
    <name evidence="3" type="ORF">CSA55_05465</name>
</gene>